<dbReference type="InterPro" id="IPR011050">
    <property type="entry name" value="Pectin_lyase_fold/virulence"/>
</dbReference>
<dbReference type="SUPFAM" id="SSF51126">
    <property type="entry name" value="Pectin lyase-like"/>
    <property type="match status" value="6"/>
</dbReference>
<dbReference type="Pfam" id="PF01095">
    <property type="entry name" value="Pectinesterase"/>
    <property type="match status" value="6"/>
</dbReference>
<dbReference type="EMBL" id="JAINDJ010000002">
    <property type="protein sequence ID" value="KAG9457554.1"/>
    <property type="molecule type" value="Genomic_DNA"/>
</dbReference>
<comment type="caution">
    <text evidence="5">The sequence shown here is derived from an EMBL/GenBank/DDBJ whole genome shotgun (WGS) entry which is preliminary data.</text>
</comment>
<keyword evidence="3" id="KW-0063">Aspartyl esterase</keyword>
<dbReference type="PANTHER" id="PTHR31707">
    <property type="entry name" value="PECTINESTERASE"/>
    <property type="match status" value="1"/>
</dbReference>
<evidence type="ECO:0000259" key="4">
    <source>
        <dbReference type="Pfam" id="PF01095"/>
    </source>
</evidence>
<feature type="domain" description="Pectinesterase catalytic" evidence="4">
    <location>
        <begin position="145"/>
        <end position="200"/>
    </location>
</feature>
<feature type="domain" description="Pectinesterase catalytic" evidence="4">
    <location>
        <begin position="437"/>
        <end position="483"/>
    </location>
</feature>
<dbReference type="InterPro" id="IPR012334">
    <property type="entry name" value="Pectin_lyas_fold"/>
</dbReference>
<keyword evidence="2" id="KW-0378">Hydrolase</keyword>
<feature type="domain" description="Pectinesterase catalytic" evidence="4">
    <location>
        <begin position="34"/>
        <end position="115"/>
    </location>
</feature>
<sequence>MLDESLSIFRTLPAPTNERRKRIFGAANPTKVNSMVASDESDNYRTIMEANNAAPSYSKDKFVIHVKQGVYLKYVNVGSNKTNIVLMRDNIQMTKITGNGNHRSGIHTFNTATIYFKRVVAIPPVNLREIKHLHCSSKEQSGPYYRLWMEISTTIILTSCIDDMVEPTGWLTWEQSNPPATIYNSEYMNFGSEANTKNRWRRIILRLSKNIFLANGATSWRTVVSKHFYDIKSLLSATITNQDTCKDGLPTEVGKLLVGRLEHLKRMLDESLLKFQTLPAPTNDRSKRIFGSANPTKINFVVASNGSGNYSTIMETNNAAPSNSKEKFMIHVKQGVYLLKENVGSNKINIVLMRDGIQMTKITVNRNHRTKNSATITNQDTCEDSLPTEVGKLLVGRLEYLKRMLDESLSKFQTLPAPTNDRSKRIFGFANPTKINSVVASDGSGNYCTIMEANNAAPSNSKEKFLIHVKQGVYLEYVNVENTCEDGLPTKAGKLLVRRLEHLKRMLDESLSKFQTLPAPTNDRSKRIFGFANPTKINSVVASDGSGNYCTIMEANNAAPSNSKEKFLIHVKQGVYLEYVNVESNKINIVLMGDEIQMTKIMGNRNHRTKNRARNSQNIFLDNGASSWPTVVSKHFYDIQSLLSATITNQDTCKDGLSTEVGKLLVGSLEHLKRILDEFLSMFQTLPILTNESSKRICGSANPTKINSVVANDGSGNYRTIMEANNAAPNNGASSWPTVVSEQFYDIQSLLSATITNQDTCEDGLPTEVGKLLLGRLEHFKRMLDKFLSMFQTLLIPTNEKSKRIFGSANPTKINSVVASDGSGNYRTIMEANNTAPSKSKEKFMIHVKQGVYLEYVNVRSNKINIVLMGDGIQMTKIMGN</sequence>
<dbReference type="InterPro" id="IPR035513">
    <property type="entry name" value="Invertase/methylesterase_inhib"/>
</dbReference>
<feature type="domain" description="Pectinesterase catalytic" evidence="4">
    <location>
        <begin position="300"/>
        <end position="377"/>
    </location>
</feature>
<gene>
    <name evidence="5" type="ORF">H6P81_002062</name>
</gene>
<evidence type="ECO:0000313" key="6">
    <source>
        <dbReference type="Proteomes" id="UP000825729"/>
    </source>
</evidence>
<dbReference type="SUPFAM" id="SSF101148">
    <property type="entry name" value="Plant invertase/pectin methylesterase inhibitor"/>
    <property type="match status" value="3"/>
</dbReference>
<evidence type="ECO:0000313" key="5">
    <source>
        <dbReference type="EMBL" id="KAG9457554.1"/>
    </source>
</evidence>
<proteinExistence type="predicted"/>
<organism evidence="5 6">
    <name type="scientific">Aristolochia fimbriata</name>
    <name type="common">White veined hardy Dutchman's pipe vine</name>
    <dbReference type="NCBI Taxonomy" id="158543"/>
    <lineage>
        <taxon>Eukaryota</taxon>
        <taxon>Viridiplantae</taxon>
        <taxon>Streptophyta</taxon>
        <taxon>Embryophyta</taxon>
        <taxon>Tracheophyta</taxon>
        <taxon>Spermatophyta</taxon>
        <taxon>Magnoliopsida</taxon>
        <taxon>Magnoliidae</taxon>
        <taxon>Piperales</taxon>
        <taxon>Aristolochiaceae</taxon>
        <taxon>Aristolochia</taxon>
    </lineage>
</organism>
<comment type="pathway">
    <text evidence="1">Glycan metabolism; pectin degradation; 2-dehydro-3-deoxy-D-gluconate from pectin: step 1/5.</text>
</comment>
<dbReference type="GO" id="GO:0030599">
    <property type="term" value="F:pectinesterase activity"/>
    <property type="evidence" value="ECO:0007669"/>
    <property type="project" value="InterPro"/>
</dbReference>
<feature type="domain" description="Pectinesterase catalytic" evidence="4">
    <location>
        <begin position="816"/>
        <end position="881"/>
    </location>
</feature>
<dbReference type="Proteomes" id="UP000825729">
    <property type="component" value="Unassembled WGS sequence"/>
</dbReference>
<name>A0AAV7FAE7_ARIFI</name>
<dbReference type="AlphaFoldDB" id="A0AAV7FAE7"/>
<evidence type="ECO:0000256" key="2">
    <source>
        <dbReference type="ARBA" id="ARBA00022801"/>
    </source>
</evidence>
<accession>A0AAV7FAE7</accession>
<feature type="domain" description="Pectinesterase catalytic" evidence="4">
    <location>
        <begin position="539"/>
        <end position="614"/>
    </location>
</feature>
<dbReference type="InterPro" id="IPR000070">
    <property type="entry name" value="Pectinesterase_cat"/>
</dbReference>
<evidence type="ECO:0000256" key="3">
    <source>
        <dbReference type="ARBA" id="ARBA00023085"/>
    </source>
</evidence>
<protein>
    <recommendedName>
        <fullName evidence="4">Pectinesterase catalytic domain-containing protein</fullName>
    </recommendedName>
</protein>
<dbReference type="Gene3D" id="2.160.20.10">
    <property type="entry name" value="Single-stranded right-handed beta-helix, Pectin lyase-like"/>
    <property type="match status" value="6"/>
</dbReference>
<evidence type="ECO:0000256" key="1">
    <source>
        <dbReference type="ARBA" id="ARBA00005184"/>
    </source>
</evidence>
<reference evidence="5 6" key="1">
    <citation type="submission" date="2021-07" db="EMBL/GenBank/DDBJ databases">
        <title>The Aristolochia fimbriata genome: insights into angiosperm evolution, floral development and chemical biosynthesis.</title>
        <authorList>
            <person name="Jiao Y."/>
        </authorList>
    </citation>
    <scope>NUCLEOTIDE SEQUENCE [LARGE SCALE GENOMIC DNA]</scope>
    <source>
        <strain evidence="5">IBCAS-2021</strain>
        <tissue evidence="5">Leaf</tissue>
    </source>
</reference>
<keyword evidence="6" id="KW-1185">Reference proteome</keyword>
<dbReference type="GO" id="GO:0042545">
    <property type="term" value="P:cell wall modification"/>
    <property type="evidence" value="ECO:0007669"/>
    <property type="project" value="InterPro"/>
</dbReference>